<gene>
    <name evidence="2" type="ORF">E1218_16015</name>
</gene>
<dbReference type="EMBL" id="SMKR01000062">
    <property type="protein sequence ID" value="TDD24656.1"/>
    <property type="molecule type" value="Genomic_DNA"/>
</dbReference>
<feature type="signal peptide" evidence="1">
    <location>
        <begin position="1"/>
        <end position="31"/>
    </location>
</feature>
<dbReference type="InterPro" id="IPR024079">
    <property type="entry name" value="MetalloPept_cat_dom_sf"/>
</dbReference>
<organism evidence="2 3">
    <name type="scientific">Kribbella turkmenica</name>
    <dbReference type="NCBI Taxonomy" id="2530375"/>
    <lineage>
        <taxon>Bacteria</taxon>
        <taxon>Bacillati</taxon>
        <taxon>Actinomycetota</taxon>
        <taxon>Actinomycetes</taxon>
        <taxon>Propionibacteriales</taxon>
        <taxon>Kribbellaceae</taxon>
        <taxon>Kribbella</taxon>
    </lineage>
</organism>
<dbReference type="AlphaFoldDB" id="A0A4R4X327"/>
<keyword evidence="1" id="KW-0732">Signal</keyword>
<evidence type="ECO:0008006" key="4">
    <source>
        <dbReference type="Google" id="ProtNLM"/>
    </source>
</evidence>
<dbReference type="Gene3D" id="3.40.390.10">
    <property type="entry name" value="Collagenase (Catalytic Domain)"/>
    <property type="match status" value="1"/>
</dbReference>
<evidence type="ECO:0000256" key="1">
    <source>
        <dbReference type="SAM" id="SignalP"/>
    </source>
</evidence>
<dbReference type="OrthoDB" id="7594344at2"/>
<evidence type="ECO:0000313" key="2">
    <source>
        <dbReference type="EMBL" id="TDD24656.1"/>
    </source>
</evidence>
<keyword evidence="3" id="KW-1185">Reference proteome</keyword>
<proteinExistence type="predicted"/>
<reference evidence="2 3" key="1">
    <citation type="submission" date="2019-02" db="EMBL/GenBank/DDBJ databases">
        <title>Draft genome sequences of novel Actinobacteria.</title>
        <authorList>
            <person name="Sahin N."/>
            <person name="Ay H."/>
            <person name="Saygin H."/>
        </authorList>
    </citation>
    <scope>NUCLEOTIDE SEQUENCE [LARGE SCALE GENOMIC DNA]</scope>
    <source>
        <strain evidence="2 3">16K104</strain>
    </source>
</reference>
<dbReference type="RefSeq" id="WP_132320827.1">
    <property type="nucleotide sequence ID" value="NZ_SMKR01000062.1"/>
</dbReference>
<dbReference type="SUPFAM" id="SSF55486">
    <property type="entry name" value="Metalloproteases ('zincins'), catalytic domain"/>
    <property type="match status" value="1"/>
</dbReference>
<protein>
    <recommendedName>
        <fullName evidence="4">Matrixin family metalloprotease</fullName>
    </recommendedName>
</protein>
<name>A0A4R4X327_9ACTN</name>
<dbReference type="GO" id="GO:0008237">
    <property type="term" value="F:metallopeptidase activity"/>
    <property type="evidence" value="ECO:0007669"/>
    <property type="project" value="InterPro"/>
</dbReference>
<dbReference type="Proteomes" id="UP000295172">
    <property type="component" value="Unassembled WGS sequence"/>
</dbReference>
<sequence>MKPTRWRKTRFIAAASAALMAWVTVASPAMADTWPFNSNFRPDTGNHNYCYSSTYTPQAAIRTQIYNSMVYMHNNTNAKRTYHSTCDTSGEGQTDVVWQGRSLSSGAIGDAACMVKWSSGRCDRYRTRINGPLIRDHYSSDTYRNRQYRKTSCHELGHTLGLDHYPSPYNDSCQRSGWTGTVSDSWTRIWTAHHRGHINDWFG</sequence>
<evidence type="ECO:0000313" key="3">
    <source>
        <dbReference type="Proteomes" id="UP000295172"/>
    </source>
</evidence>
<feature type="chain" id="PRO_5020827845" description="Matrixin family metalloprotease" evidence="1">
    <location>
        <begin position="32"/>
        <end position="203"/>
    </location>
</feature>
<accession>A0A4R4X327</accession>
<comment type="caution">
    <text evidence="2">The sequence shown here is derived from an EMBL/GenBank/DDBJ whole genome shotgun (WGS) entry which is preliminary data.</text>
</comment>